<dbReference type="InterPro" id="IPR001073">
    <property type="entry name" value="C1q_dom"/>
</dbReference>
<evidence type="ECO:0000313" key="5">
    <source>
        <dbReference type="Proteomes" id="UP000694844"/>
    </source>
</evidence>
<proteinExistence type="predicted"/>
<reference evidence="6" key="1">
    <citation type="submission" date="2025-08" db="UniProtKB">
        <authorList>
            <consortium name="RefSeq"/>
        </authorList>
    </citation>
    <scope>IDENTIFICATION</scope>
    <source>
        <tissue evidence="6">Whole sample</tissue>
    </source>
</reference>
<evidence type="ECO:0000313" key="6">
    <source>
        <dbReference type="RefSeq" id="XP_022327295.1"/>
    </source>
</evidence>
<dbReference type="PROSITE" id="PS50871">
    <property type="entry name" value="C1Q"/>
    <property type="match status" value="1"/>
</dbReference>
<comment type="subcellular location">
    <subcellularLocation>
        <location evidence="1">Secreted</location>
    </subcellularLocation>
</comment>
<accession>A0A8B8DHX1</accession>
<dbReference type="PANTHER" id="PTHR15427">
    <property type="entry name" value="EMILIN ELASTIN MICROFIBRIL INTERFACE-LOCATED PROTEIN ELASTIN MICROFIBRIL INTERFACER"/>
    <property type="match status" value="1"/>
</dbReference>
<evidence type="ECO:0000256" key="1">
    <source>
        <dbReference type="ARBA" id="ARBA00004613"/>
    </source>
</evidence>
<dbReference type="GeneID" id="111126749"/>
<organism evidence="5 6">
    <name type="scientific">Crassostrea virginica</name>
    <name type="common">Eastern oyster</name>
    <dbReference type="NCBI Taxonomy" id="6565"/>
    <lineage>
        <taxon>Eukaryota</taxon>
        <taxon>Metazoa</taxon>
        <taxon>Spiralia</taxon>
        <taxon>Lophotrochozoa</taxon>
        <taxon>Mollusca</taxon>
        <taxon>Bivalvia</taxon>
        <taxon>Autobranchia</taxon>
        <taxon>Pteriomorphia</taxon>
        <taxon>Ostreida</taxon>
        <taxon>Ostreoidea</taxon>
        <taxon>Ostreidae</taxon>
        <taxon>Crassostrea</taxon>
    </lineage>
</organism>
<feature type="chain" id="PRO_5034191078" evidence="3">
    <location>
        <begin position="22"/>
        <end position="183"/>
    </location>
</feature>
<protein>
    <submittedName>
        <fullName evidence="6">Complement C1q tumor necrosis factor-related protein 2-like</fullName>
    </submittedName>
</protein>
<dbReference type="InterPro" id="IPR050392">
    <property type="entry name" value="Collagen/C1q_domain"/>
</dbReference>
<dbReference type="AlphaFoldDB" id="A0A8B8DHX1"/>
<dbReference type="PRINTS" id="PR00007">
    <property type="entry name" value="COMPLEMNTC1Q"/>
</dbReference>
<dbReference type="SUPFAM" id="SSF49842">
    <property type="entry name" value="TNF-like"/>
    <property type="match status" value="1"/>
</dbReference>
<dbReference type="RefSeq" id="XP_022327295.1">
    <property type="nucleotide sequence ID" value="XM_022471587.1"/>
</dbReference>
<keyword evidence="5" id="KW-1185">Reference proteome</keyword>
<dbReference type="GO" id="GO:0005581">
    <property type="term" value="C:collagen trimer"/>
    <property type="evidence" value="ECO:0007669"/>
    <property type="project" value="UniProtKB-KW"/>
</dbReference>
<dbReference type="OrthoDB" id="10071402at2759"/>
<evidence type="ECO:0000259" key="4">
    <source>
        <dbReference type="PROSITE" id="PS50871"/>
    </source>
</evidence>
<sequence>MKHGYGLLMVVFLTICHYSEGKDGKLMKRGVPNLYECIVKTCLARDRVKCNEKGFYQKVAFTAAVTSISRTWNSGTLVFDAIISNVGNGYNPRTGVFTAPMNGAYVFYVSCIEFESQDLRLEIVLNNVSKVRTLSYRAAEYQTGTNMVVLSLREGDNVWVKHYYGRGYYSQSIPLTTFTGFMI</sequence>
<name>A0A8B8DHX1_CRAVI</name>
<keyword evidence="2" id="KW-0964">Secreted</keyword>
<evidence type="ECO:0000256" key="2">
    <source>
        <dbReference type="ARBA" id="ARBA00022525"/>
    </source>
</evidence>
<dbReference type="Pfam" id="PF00386">
    <property type="entry name" value="C1q"/>
    <property type="match status" value="1"/>
</dbReference>
<gene>
    <name evidence="6" type="primary">LOC111126749</name>
</gene>
<feature type="signal peptide" evidence="3">
    <location>
        <begin position="1"/>
        <end position="21"/>
    </location>
</feature>
<keyword evidence="3" id="KW-0732">Signal</keyword>
<dbReference type="InterPro" id="IPR008983">
    <property type="entry name" value="Tumour_necrosis_fac-like_dom"/>
</dbReference>
<dbReference type="KEGG" id="cvn:111126749"/>
<dbReference type="Gene3D" id="2.60.120.40">
    <property type="match status" value="1"/>
</dbReference>
<dbReference type="SMART" id="SM00110">
    <property type="entry name" value="C1Q"/>
    <property type="match status" value="1"/>
</dbReference>
<dbReference type="Proteomes" id="UP000694844">
    <property type="component" value="Chromosome 3"/>
</dbReference>
<evidence type="ECO:0000256" key="3">
    <source>
        <dbReference type="SAM" id="SignalP"/>
    </source>
</evidence>
<feature type="domain" description="C1q" evidence="4">
    <location>
        <begin position="54"/>
        <end position="183"/>
    </location>
</feature>
<dbReference type="PANTHER" id="PTHR15427:SF33">
    <property type="entry name" value="COLLAGEN IV NC1 DOMAIN-CONTAINING PROTEIN"/>
    <property type="match status" value="1"/>
</dbReference>